<dbReference type="InterPro" id="IPR003776">
    <property type="entry name" value="YcaO-like_dom"/>
</dbReference>
<proteinExistence type="predicted"/>
<dbReference type="PANTHER" id="PTHR37809">
    <property type="entry name" value="RIBOSOMAL PROTEIN S12 METHYLTHIOTRANSFERASE ACCESSORY FACTOR YCAO"/>
    <property type="match status" value="1"/>
</dbReference>
<accession>A0ABS8BBC9</accession>
<name>A0ABS8BBC9_9ACTN</name>
<sequence>MLDASAVAPAAAAGLTTAVVLLDDWTLGQAEELTRYALGHAVALLPVRCDGPLVLVGPVLRPGAAACLSCAEHQRLATAGGRVPWESPKLHMAGVLRPRYAAAIATLARELLAEHTATPAPPTAAADDPSPPAPPASLAPSVNPAADLSPAPSRPATATVHVLHQGRGTWSTHRVRPFGGCPRCRPLPPDGPDASRLPGGADPLPDPYVLRTPNPRTGLADLRAALHDERFGPVRRLTRAEDSVFALTTALVSDGRPVEDGGYGRGADFDASGRVALFEAVERFTGMRPTGRRTVLRSSFAALGPDRALDPRRLGLPAPEAHTHPAATTVPYHPDLALDWVHGWSLTHDRPVAVPEHVAYWDVPGDGPRVVYESSNGCGLGNSPQEAVLYGLFEVAERDAFLMAWYARTPLRRVALPDDDPRTAELADRAALVGYELVLLDATNDLGVPAVLAVCRYRGTHPEAPRAFLAAGAHHDPRVAIRSAVAEVVTNVHEAPHRALTPDAPRDPRRLRTLLDRPELVLTLDDHVGVNTLPEAAPRLAFLLTPSPELPWQQLWPDAPHPVPDLRGLLTSTVRRLAGLGLEVIAVRQDEPGVAAGLGLYGAKVIVPGTLPMTFGHHNRRTQGLPRLLEVPAHLGRAPGILRPEDLNPHPHPFP</sequence>
<dbReference type="PANTHER" id="PTHR37809:SF1">
    <property type="entry name" value="RIBOSOMAL PROTEIN S12 METHYLTHIOTRANSFERASE ACCESSORY FACTOR YCAO"/>
    <property type="match status" value="1"/>
</dbReference>
<dbReference type="InterPro" id="IPR027624">
    <property type="entry name" value="TOMM_cyclo_SagD"/>
</dbReference>
<dbReference type="Gene3D" id="3.40.50.720">
    <property type="entry name" value="NAD(P)-binding Rossmann-like Domain"/>
    <property type="match status" value="1"/>
</dbReference>
<dbReference type="Gene3D" id="3.30.40.250">
    <property type="match status" value="1"/>
</dbReference>
<dbReference type="EMBL" id="JAJAUY010000097">
    <property type="protein sequence ID" value="MCB5181939.1"/>
    <property type="molecule type" value="Genomic_DNA"/>
</dbReference>
<keyword evidence="4" id="KW-1185">Reference proteome</keyword>
<dbReference type="Pfam" id="PF02624">
    <property type="entry name" value="YcaO"/>
    <property type="match status" value="1"/>
</dbReference>
<gene>
    <name evidence="3" type="ORF">LG632_21470</name>
</gene>
<dbReference type="NCBIfam" id="TIGR03604">
    <property type="entry name" value="TOMM_cyclo_SagD"/>
    <property type="match status" value="1"/>
</dbReference>
<protein>
    <submittedName>
        <fullName evidence="3">YcaO-like family protein</fullName>
    </submittedName>
</protein>
<dbReference type="Gene3D" id="3.30.160.660">
    <property type="match status" value="1"/>
</dbReference>
<dbReference type="Proteomes" id="UP001199054">
    <property type="component" value="Unassembled WGS sequence"/>
</dbReference>
<dbReference type="Gene3D" id="3.30.1330.230">
    <property type="match status" value="1"/>
</dbReference>
<dbReference type="PROSITE" id="PS51664">
    <property type="entry name" value="YCAO"/>
    <property type="match status" value="1"/>
</dbReference>
<evidence type="ECO:0000313" key="3">
    <source>
        <dbReference type="EMBL" id="MCB5181939.1"/>
    </source>
</evidence>
<feature type="domain" description="YcaO" evidence="2">
    <location>
        <begin position="264"/>
        <end position="655"/>
    </location>
</feature>
<reference evidence="3 4" key="1">
    <citation type="submission" date="2021-10" db="EMBL/GenBank/DDBJ databases">
        <title>Streptomyces sp. strain SMC 277, a novel streptomycete isolated from soil.</title>
        <authorList>
            <person name="Chanama M."/>
        </authorList>
    </citation>
    <scope>NUCLEOTIDE SEQUENCE [LARGE SCALE GENOMIC DNA]</scope>
    <source>
        <strain evidence="3 4">SMC 277</strain>
    </source>
</reference>
<feature type="region of interest" description="Disordered" evidence="1">
    <location>
        <begin position="119"/>
        <end position="205"/>
    </location>
</feature>
<organism evidence="3 4">
    <name type="scientific">Streptomyces antimicrobicus</name>
    <dbReference type="NCBI Taxonomy" id="2883108"/>
    <lineage>
        <taxon>Bacteria</taxon>
        <taxon>Bacillati</taxon>
        <taxon>Actinomycetota</taxon>
        <taxon>Actinomycetes</taxon>
        <taxon>Kitasatosporales</taxon>
        <taxon>Streptomycetaceae</taxon>
        <taxon>Streptomyces</taxon>
    </lineage>
</organism>
<evidence type="ECO:0000256" key="1">
    <source>
        <dbReference type="SAM" id="MobiDB-lite"/>
    </source>
</evidence>
<evidence type="ECO:0000313" key="4">
    <source>
        <dbReference type="Proteomes" id="UP001199054"/>
    </source>
</evidence>
<comment type="caution">
    <text evidence="3">The sequence shown here is derived from an EMBL/GenBank/DDBJ whole genome shotgun (WGS) entry which is preliminary data.</text>
</comment>
<evidence type="ECO:0000259" key="2">
    <source>
        <dbReference type="PROSITE" id="PS51664"/>
    </source>
</evidence>
<dbReference type="RefSeq" id="WP_226729042.1">
    <property type="nucleotide sequence ID" value="NZ_JAJAUY010000097.1"/>
</dbReference>